<dbReference type="NCBIfam" id="NF008121">
    <property type="entry name" value="PRK10869.1"/>
    <property type="match status" value="1"/>
</dbReference>
<dbReference type="PANTHER" id="PTHR11059:SF0">
    <property type="entry name" value="DNA REPAIR PROTEIN RECN"/>
    <property type="match status" value="1"/>
</dbReference>
<dbReference type="PANTHER" id="PTHR11059">
    <property type="entry name" value="DNA REPAIR PROTEIN RECN"/>
    <property type="match status" value="1"/>
</dbReference>
<name>A0ABP9QCK9_9RHOO</name>
<comment type="caution">
    <text evidence="11">The sequence shown here is derived from an EMBL/GenBank/DDBJ whole genome shotgun (WGS) entry which is preliminary data.</text>
</comment>
<dbReference type="NCBIfam" id="TIGR00634">
    <property type="entry name" value="recN"/>
    <property type="match status" value="1"/>
</dbReference>
<evidence type="ECO:0000256" key="6">
    <source>
        <dbReference type="ARBA" id="ARBA00022840"/>
    </source>
</evidence>
<evidence type="ECO:0000256" key="7">
    <source>
        <dbReference type="ARBA" id="ARBA00023204"/>
    </source>
</evidence>
<dbReference type="Proteomes" id="UP001500547">
    <property type="component" value="Unassembled WGS sequence"/>
</dbReference>
<evidence type="ECO:0000313" key="11">
    <source>
        <dbReference type="EMBL" id="GAA5159648.1"/>
    </source>
</evidence>
<evidence type="ECO:0000256" key="4">
    <source>
        <dbReference type="ARBA" id="ARBA00022741"/>
    </source>
</evidence>
<evidence type="ECO:0000259" key="10">
    <source>
        <dbReference type="Pfam" id="PF02463"/>
    </source>
</evidence>
<proteinExistence type="inferred from homology"/>
<evidence type="ECO:0000256" key="2">
    <source>
        <dbReference type="ARBA" id="ARBA00009441"/>
    </source>
</evidence>
<keyword evidence="7 9" id="KW-0234">DNA repair</keyword>
<accession>A0ABP9QCK9</accession>
<keyword evidence="5 9" id="KW-0227">DNA damage</keyword>
<evidence type="ECO:0000256" key="8">
    <source>
        <dbReference type="ARBA" id="ARBA00033408"/>
    </source>
</evidence>
<keyword evidence="6" id="KW-0067">ATP-binding</keyword>
<keyword evidence="4" id="KW-0547">Nucleotide-binding</keyword>
<evidence type="ECO:0000256" key="1">
    <source>
        <dbReference type="ARBA" id="ARBA00003618"/>
    </source>
</evidence>
<evidence type="ECO:0000256" key="5">
    <source>
        <dbReference type="ARBA" id="ARBA00022763"/>
    </source>
</evidence>
<dbReference type="RefSeq" id="WP_345531383.1">
    <property type="nucleotide sequence ID" value="NZ_BAABLD010000002.1"/>
</dbReference>
<evidence type="ECO:0000256" key="3">
    <source>
        <dbReference type="ARBA" id="ARBA00021315"/>
    </source>
</evidence>
<dbReference type="Gene3D" id="3.40.50.300">
    <property type="entry name" value="P-loop containing nucleotide triphosphate hydrolases"/>
    <property type="match status" value="2"/>
</dbReference>
<dbReference type="Pfam" id="PF02463">
    <property type="entry name" value="SMC_N"/>
    <property type="match status" value="1"/>
</dbReference>
<keyword evidence="12" id="KW-1185">Reference proteome</keyword>
<evidence type="ECO:0000256" key="9">
    <source>
        <dbReference type="PIRNR" id="PIRNR003128"/>
    </source>
</evidence>
<evidence type="ECO:0000313" key="12">
    <source>
        <dbReference type="Proteomes" id="UP001500547"/>
    </source>
</evidence>
<dbReference type="PIRSF" id="PIRSF003128">
    <property type="entry name" value="RecN"/>
    <property type="match status" value="1"/>
</dbReference>
<dbReference type="EMBL" id="BAABLD010000002">
    <property type="protein sequence ID" value="GAA5159648.1"/>
    <property type="molecule type" value="Genomic_DNA"/>
</dbReference>
<feature type="domain" description="RecF/RecN/SMC N-terminal" evidence="10">
    <location>
        <begin position="1"/>
        <end position="506"/>
    </location>
</feature>
<dbReference type="CDD" id="cd03241">
    <property type="entry name" value="ABC_RecN"/>
    <property type="match status" value="2"/>
</dbReference>
<dbReference type="SUPFAM" id="SSF52540">
    <property type="entry name" value="P-loop containing nucleoside triphosphate hydrolases"/>
    <property type="match status" value="2"/>
</dbReference>
<dbReference type="InterPro" id="IPR003395">
    <property type="entry name" value="RecF/RecN/SMC_N"/>
</dbReference>
<organism evidence="11 12">
    <name type="scientific">Viridibacterium curvum</name>
    <dbReference type="NCBI Taxonomy" id="1101404"/>
    <lineage>
        <taxon>Bacteria</taxon>
        <taxon>Pseudomonadati</taxon>
        <taxon>Pseudomonadota</taxon>
        <taxon>Betaproteobacteria</taxon>
        <taxon>Rhodocyclales</taxon>
        <taxon>Rhodocyclaceae</taxon>
        <taxon>Viridibacterium</taxon>
    </lineage>
</organism>
<gene>
    <name evidence="11" type="primary">recN</name>
    <name evidence="11" type="ORF">GCM10025770_06290</name>
</gene>
<comment type="function">
    <text evidence="1 9">May be involved in recombinational repair of damaged DNA.</text>
</comment>
<comment type="similarity">
    <text evidence="2 9">Belongs to the RecN family.</text>
</comment>
<reference evidence="12" key="1">
    <citation type="journal article" date="2019" name="Int. J. Syst. Evol. Microbiol.">
        <title>The Global Catalogue of Microorganisms (GCM) 10K type strain sequencing project: providing services to taxonomists for standard genome sequencing and annotation.</title>
        <authorList>
            <consortium name="The Broad Institute Genomics Platform"/>
            <consortium name="The Broad Institute Genome Sequencing Center for Infectious Disease"/>
            <person name="Wu L."/>
            <person name="Ma J."/>
        </authorList>
    </citation>
    <scope>NUCLEOTIDE SEQUENCE [LARGE SCALE GENOMIC DNA]</scope>
    <source>
        <strain evidence="12">JCM 18715</strain>
    </source>
</reference>
<dbReference type="InterPro" id="IPR027417">
    <property type="entry name" value="P-loop_NTPase"/>
</dbReference>
<protein>
    <recommendedName>
        <fullName evidence="3 9">DNA repair protein RecN</fullName>
    </recommendedName>
    <alternativeName>
        <fullName evidence="8 9">Recombination protein N</fullName>
    </alternativeName>
</protein>
<dbReference type="InterPro" id="IPR004604">
    <property type="entry name" value="DNA_recomb/repair_RecN"/>
</dbReference>
<sequence>MLRRLLITDFVLVDRLELDFRPGFGALTGETGAGKSILLDALSLLLGERADAGVVRAGREKADLAAEFDLAADSPARPWLLAQDFNADEELLVRRVVDSGGRSRAYINGMPATATQLRELGEFIADIHGQHAHQALLRADAQRGLLDSHAGITALAREVSGLWKELANARRARAEAAEQQAGLQREQDMLGFQVKELDELAFAANEWEPLNQEHARLTHAASLIEGVSSSLEAITDGEMPLAGETERLAAKLSELAQYDASLRDIAELLNEAAIRLDEAGHALNRYRDRVELDPARLVEVEQRISAIVSASRKYRVPPEELSELLLQSRTRLESLTALADPAALAEREKQCEAAFRKQAGVLSEKRASAARLLSEQVTAAMQDLAMAGGRFEVALIPEPEGSATGLEKIEFQVAANPSQPLKPLSRVASGGELSRIGLSIQVITSASQAVPTLIFDEVDAGIGGRVAEMVGRRLGELGQARQVLCVTHLPQVAAQADWQWRVAKDNHDGVTLSRLDVLDDAGRIEEIARMLGGVNITETTRSHAAELLGLGR</sequence>